<keyword evidence="4 6" id="KW-0472">Membrane</keyword>
<evidence type="ECO:0000313" key="8">
    <source>
        <dbReference type="EMBL" id="CDQ69569.1"/>
    </source>
</evidence>
<dbReference type="Gene3D" id="1.20.1070.10">
    <property type="entry name" value="Rhodopsin 7-helix transmembrane proteins"/>
    <property type="match status" value="1"/>
</dbReference>
<evidence type="ECO:0000256" key="1">
    <source>
        <dbReference type="ARBA" id="ARBA00004141"/>
    </source>
</evidence>
<keyword evidence="2 6" id="KW-0812">Transmembrane</keyword>
<evidence type="ECO:0000256" key="2">
    <source>
        <dbReference type="ARBA" id="ARBA00022692"/>
    </source>
</evidence>
<dbReference type="SUPFAM" id="SSF81321">
    <property type="entry name" value="Family A G protein-coupled receptor-like"/>
    <property type="match status" value="1"/>
</dbReference>
<proteinExistence type="predicted"/>
<dbReference type="STRING" id="8022.A0A060WWX0"/>
<dbReference type="InterPro" id="IPR000725">
    <property type="entry name" value="Olfact_rcpt"/>
</dbReference>
<organism evidence="8 9">
    <name type="scientific">Oncorhynchus mykiss</name>
    <name type="common">Rainbow trout</name>
    <name type="synonym">Salmo gairdneri</name>
    <dbReference type="NCBI Taxonomy" id="8022"/>
    <lineage>
        <taxon>Eukaryota</taxon>
        <taxon>Metazoa</taxon>
        <taxon>Chordata</taxon>
        <taxon>Craniata</taxon>
        <taxon>Vertebrata</taxon>
        <taxon>Euteleostomi</taxon>
        <taxon>Actinopterygii</taxon>
        <taxon>Neopterygii</taxon>
        <taxon>Teleostei</taxon>
        <taxon>Protacanthopterygii</taxon>
        <taxon>Salmoniformes</taxon>
        <taxon>Salmonidae</taxon>
        <taxon>Salmoninae</taxon>
        <taxon>Oncorhynchus</taxon>
    </lineage>
</organism>
<keyword evidence="5" id="KW-0807">Transducer</keyword>
<comment type="subcellular location">
    <subcellularLocation>
        <location evidence="1">Membrane</location>
        <topology evidence="1">Multi-pass membrane protein</topology>
    </subcellularLocation>
</comment>
<feature type="transmembrane region" description="Helical" evidence="6">
    <location>
        <begin position="74"/>
        <end position="93"/>
    </location>
</feature>
<name>A0A060WWX0_ONCMY</name>
<keyword evidence="3 6" id="KW-1133">Transmembrane helix</keyword>
<gene>
    <name evidence="8" type="ORF">GSONMT00060078001</name>
</gene>
<evidence type="ECO:0000313" key="9">
    <source>
        <dbReference type="Proteomes" id="UP000193380"/>
    </source>
</evidence>
<dbReference type="GO" id="GO:0005549">
    <property type="term" value="F:odorant binding"/>
    <property type="evidence" value="ECO:0007669"/>
    <property type="project" value="TreeGrafter"/>
</dbReference>
<reference evidence="8 9" key="1">
    <citation type="journal article" date="2014" name="Nat. Commun.">
        <title>The rainbow trout genome provides novel insights into evolution after whole-genome duplication in vertebrates.</title>
        <authorList>
            <person name="Berthelot C."/>
            <person name="Brunet F."/>
            <person name="Chalopin D."/>
            <person name="Juanchich A."/>
            <person name="Bernard M."/>
            <person name="Noel B."/>
            <person name="Bento P."/>
            <person name="Da Silva C."/>
            <person name="Labadie K."/>
            <person name="Alberti A."/>
            <person name="Aury J.M."/>
            <person name="Louis A."/>
            <person name="Dehais P."/>
            <person name="Bardou P."/>
            <person name="Montfort J."/>
            <person name="Klopp C."/>
            <person name="Cabau C."/>
            <person name="Gaspin C."/>
            <person name="Thorgaard G.H."/>
            <person name="Boussaha M."/>
            <person name="Quillet E."/>
            <person name="Guyomard R."/>
            <person name="Galiana D."/>
            <person name="Bobe J."/>
            <person name="Volff J.N."/>
            <person name="Genet C."/>
            <person name="Wincker P."/>
            <person name="Jaillon O."/>
            <person name="Roest Crollius H."/>
            <person name="Guiguen Y."/>
        </authorList>
    </citation>
    <scope>NUCLEOTIDE SEQUENCE [LARGE SCALE GENOMIC DNA]</scope>
</reference>
<evidence type="ECO:0000256" key="6">
    <source>
        <dbReference type="SAM" id="Phobius"/>
    </source>
</evidence>
<dbReference type="GO" id="GO:0007186">
    <property type="term" value="P:G protein-coupled receptor signaling pathway"/>
    <property type="evidence" value="ECO:0007669"/>
    <property type="project" value="InterPro"/>
</dbReference>
<evidence type="ECO:0000256" key="5">
    <source>
        <dbReference type="ARBA" id="ARBA00023224"/>
    </source>
</evidence>
<feature type="transmembrane region" description="Helical" evidence="6">
    <location>
        <begin position="6"/>
        <end position="27"/>
    </location>
</feature>
<accession>A0A060WWX0</accession>
<sequence length="116" mass="12923">MYGLTFTVVLFVSSIGSIALTYMKIAAECLTSKNKAMNSKALKTCSTHLTVYLIMMISGSIIIILHRFPQYSDYRTVAALLFHIILGNLNPIIYGLQSKEIRKVVVNMSFSKKVSP</sequence>
<dbReference type="EMBL" id="FR904675">
    <property type="protein sequence ID" value="CDQ69569.1"/>
    <property type="molecule type" value="Genomic_DNA"/>
</dbReference>
<evidence type="ECO:0000259" key="7">
    <source>
        <dbReference type="PROSITE" id="PS50262"/>
    </source>
</evidence>
<dbReference type="InterPro" id="IPR052921">
    <property type="entry name" value="GPCR1_Superfamily_Member"/>
</dbReference>
<dbReference type="PANTHER" id="PTHR26451:SF848">
    <property type="entry name" value="ODORANT RECEPTOR-RELATED"/>
    <property type="match status" value="1"/>
</dbReference>
<protein>
    <recommendedName>
        <fullName evidence="7">G-protein coupled receptors family 1 profile domain-containing protein</fullName>
    </recommendedName>
</protein>
<feature type="domain" description="G-protein coupled receptors family 1 profile" evidence="7">
    <location>
        <begin position="1"/>
        <end position="94"/>
    </location>
</feature>
<evidence type="ECO:0000256" key="3">
    <source>
        <dbReference type="ARBA" id="ARBA00022989"/>
    </source>
</evidence>
<dbReference type="Pfam" id="PF13853">
    <property type="entry name" value="7tm_4"/>
    <property type="match status" value="1"/>
</dbReference>
<dbReference type="Proteomes" id="UP000193380">
    <property type="component" value="Chromosome 22"/>
</dbReference>
<dbReference type="PaxDb" id="8022-A0A060WWX0"/>
<dbReference type="AlphaFoldDB" id="A0A060WWX0"/>
<dbReference type="PANTHER" id="PTHR26451">
    <property type="entry name" value="G_PROTEIN_RECEP_F1_2 DOMAIN-CONTAINING PROTEIN"/>
    <property type="match status" value="1"/>
</dbReference>
<evidence type="ECO:0000256" key="4">
    <source>
        <dbReference type="ARBA" id="ARBA00023136"/>
    </source>
</evidence>
<dbReference type="GO" id="GO:0004984">
    <property type="term" value="F:olfactory receptor activity"/>
    <property type="evidence" value="ECO:0007669"/>
    <property type="project" value="InterPro"/>
</dbReference>
<feature type="transmembrane region" description="Helical" evidence="6">
    <location>
        <begin position="48"/>
        <end position="68"/>
    </location>
</feature>
<dbReference type="InterPro" id="IPR017452">
    <property type="entry name" value="GPCR_Rhodpsn_7TM"/>
</dbReference>
<dbReference type="PROSITE" id="PS50262">
    <property type="entry name" value="G_PROTEIN_RECEP_F1_2"/>
    <property type="match status" value="1"/>
</dbReference>
<dbReference type="GO" id="GO:0016020">
    <property type="term" value="C:membrane"/>
    <property type="evidence" value="ECO:0007669"/>
    <property type="project" value="UniProtKB-SubCell"/>
</dbReference>